<dbReference type="CDD" id="cd02508">
    <property type="entry name" value="ADP_Glucose_PP"/>
    <property type="match status" value="1"/>
</dbReference>
<feature type="domain" description="Nucleotidyl transferase" evidence="3">
    <location>
        <begin position="18"/>
        <end position="164"/>
    </location>
</feature>
<dbReference type="AlphaFoldDB" id="A0A644YU33"/>
<reference evidence="5" key="1">
    <citation type="submission" date="2019-08" db="EMBL/GenBank/DDBJ databases">
        <authorList>
            <person name="Kucharzyk K."/>
            <person name="Murdoch R.W."/>
            <person name="Higgins S."/>
            <person name="Loffler F."/>
        </authorList>
    </citation>
    <scope>NUCLEOTIDE SEQUENCE</scope>
</reference>
<evidence type="ECO:0000259" key="4">
    <source>
        <dbReference type="Pfam" id="PF24894"/>
    </source>
</evidence>
<dbReference type="InterPro" id="IPR005835">
    <property type="entry name" value="NTP_transferase_dom"/>
</dbReference>
<dbReference type="InterPro" id="IPR029044">
    <property type="entry name" value="Nucleotide-diphossugar_trans"/>
</dbReference>
<name>A0A644YU33_9ZZZZ</name>
<evidence type="ECO:0000259" key="3">
    <source>
        <dbReference type="Pfam" id="PF00483"/>
    </source>
</evidence>
<evidence type="ECO:0000313" key="5">
    <source>
        <dbReference type="EMBL" id="MPM31371.1"/>
    </source>
</evidence>
<dbReference type="InterPro" id="IPR011831">
    <property type="entry name" value="ADP-Glc_PPase"/>
</dbReference>
<evidence type="ECO:0000256" key="1">
    <source>
        <dbReference type="ARBA" id="ARBA00010443"/>
    </source>
</evidence>
<dbReference type="InterPro" id="IPR056818">
    <property type="entry name" value="GlmU/GlgC-like_hexapep"/>
</dbReference>
<dbReference type="SUPFAM" id="SSF53448">
    <property type="entry name" value="Nucleotide-diphospho-sugar transferases"/>
    <property type="match status" value="1"/>
</dbReference>
<dbReference type="SUPFAM" id="SSF51161">
    <property type="entry name" value="Trimeric LpxA-like enzymes"/>
    <property type="match status" value="1"/>
</dbReference>
<keyword evidence="2" id="KW-0320">Glycogen biosynthesis</keyword>
<protein>
    <submittedName>
        <fullName evidence="5">Glycogen biosynthesis protein GlgD</fullName>
    </submittedName>
</protein>
<dbReference type="InterPro" id="IPR011004">
    <property type="entry name" value="Trimer_LpxA-like_sf"/>
</dbReference>
<dbReference type="GO" id="GO:0008878">
    <property type="term" value="F:glucose-1-phosphate adenylyltransferase activity"/>
    <property type="evidence" value="ECO:0007669"/>
    <property type="project" value="InterPro"/>
</dbReference>
<accession>A0A644YU33</accession>
<comment type="similarity">
    <text evidence="1">Belongs to the bacterial/plant glucose-1-phosphate adenylyltransferase family.</text>
</comment>
<dbReference type="Pfam" id="PF24894">
    <property type="entry name" value="Hexapep_GlmU"/>
    <property type="match status" value="1"/>
</dbReference>
<sequence>MTSNAFGLIYTGETNPLLRDLALSRSVAAVPFGGRYRCIDFVLSDMVNSGVTSVGLIAQKNYHSLMDHLGAGKEWDLHRKREGLFVLPPFMTKENTGLYRGSIDAIRSCLGYVRRNPQQYVILTGSHTIFNMTFNDMIKRHVQTRANITILYNEAPIAVPEEQNEDLRLILDGEGRVTEMELNPFTPRSTHRSCDLMIMDKMLLEYLVEEAYSHGEYDLTRDILLKKCGTLKIMGYRYDGYVARLDSVNDFFQHNLALLQQDVRSDLFNPEHPIYTKIKDEVSARYGENAVVKNAMLADGCLIEGTVENSILFRGVTVKKGAVVKNSIIMQAVTIGENCHMDHVILDKGVTIRDGRTLTGYDGFPIILKKGTTI</sequence>
<dbReference type="PANTHER" id="PTHR43523">
    <property type="entry name" value="GLUCOSE-1-PHOSPHATE ADENYLYLTRANSFERASE-RELATED"/>
    <property type="match status" value="1"/>
</dbReference>
<dbReference type="InterPro" id="IPR011832">
    <property type="entry name" value="GlgDAde_trans"/>
</dbReference>
<dbReference type="NCBIfam" id="TIGR02092">
    <property type="entry name" value="glgD"/>
    <property type="match status" value="1"/>
</dbReference>
<evidence type="ECO:0000256" key="2">
    <source>
        <dbReference type="ARBA" id="ARBA00023056"/>
    </source>
</evidence>
<organism evidence="5">
    <name type="scientific">bioreactor metagenome</name>
    <dbReference type="NCBI Taxonomy" id="1076179"/>
    <lineage>
        <taxon>unclassified sequences</taxon>
        <taxon>metagenomes</taxon>
        <taxon>ecological metagenomes</taxon>
    </lineage>
</organism>
<dbReference type="GO" id="GO:0005978">
    <property type="term" value="P:glycogen biosynthetic process"/>
    <property type="evidence" value="ECO:0007669"/>
    <property type="project" value="UniProtKB-KW"/>
</dbReference>
<proteinExistence type="inferred from homology"/>
<dbReference type="EMBL" id="VSSQ01006053">
    <property type="protein sequence ID" value="MPM31371.1"/>
    <property type="molecule type" value="Genomic_DNA"/>
</dbReference>
<dbReference type="CDD" id="cd04651">
    <property type="entry name" value="LbH_G1P_AT_C"/>
    <property type="match status" value="1"/>
</dbReference>
<dbReference type="PANTHER" id="PTHR43523:SF6">
    <property type="entry name" value="GLYCOGEN BIOSYNTHESIS PROTEIN GLGD"/>
    <property type="match status" value="1"/>
</dbReference>
<gene>
    <name evidence="5" type="primary">glgD_4</name>
    <name evidence="5" type="ORF">SDC9_77926</name>
</gene>
<comment type="caution">
    <text evidence="5">The sequence shown here is derived from an EMBL/GenBank/DDBJ whole genome shotgun (WGS) entry which is preliminary data.</text>
</comment>
<dbReference type="Gene3D" id="3.90.550.10">
    <property type="entry name" value="Spore Coat Polysaccharide Biosynthesis Protein SpsA, Chain A"/>
    <property type="match status" value="1"/>
</dbReference>
<feature type="domain" description="Glucose-1-phosphate adenylyltransferase/Bifunctional protein GlmU-like C-terminal hexapeptide" evidence="4">
    <location>
        <begin position="285"/>
        <end position="357"/>
    </location>
</feature>
<dbReference type="Gene3D" id="2.160.10.10">
    <property type="entry name" value="Hexapeptide repeat proteins"/>
    <property type="match status" value="1"/>
</dbReference>
<dbReference type="Pfam" id="PF00483">
    <property type="entry name" value="NTP_transferase"/>
    <property type="match status" value="1"/>
</dbReference>